<keyword evidence="3 5" id="KW-0653">Protein transport</keyword>
<evidence type="ECO:0000256" key="4">
    <source>
        <dbReference type="ARBA" id="ARBA00023136"/>
    </source>
</evidence>
<dbReference type="Pfam" id="PF00928">
    <property type="entry name" value="Adap_comp_sub"/>
    <property type="match status" value="1"/>
</dbReference>
<dbReference type="GO" id="GO:0006886">
    <property type="term" value="P:intracellular protein transport"/>
    <property type="evidence" value="ECO:0007669"/>
    <property type="project" value="UniProtKB-UniRule"/>
</dbReference>
<evidence type="ECO:0000256" key="5">
    <source>
        <dbReference type="PIRNR" id="PIRNR005992"/>
    </source>
</evidence>
<dbReference type="GO" id="GO:0016192">
    <property type="term" value="P:vesicle-mediated transport"/>
    <property type="evidence" value="ECO:0007669"/>
    <property type="project" value="InterPro"/>
</dbReference>
<proteinExistence type="inferred from homology"/>
<dbReference type="OrthoDB" id="870at2759"/>
<organism evidence="7">
    <name type="scientific">Kwoniella pini CBS 10737</name>
    <dbReference type="NCBI Taxonomy" id="1296096"/>
    <lineage>
        <taxon>Eukaryota</taxon>
        <taxon>Fungi</taxon>
        <taxon>Dikarya</taxon>
        <taxon>Basidiomycota</taxon>
        <taxon>Agaricomycotina</taxon>
        <taxon>Tremellomycetes</taxon>
        <taxon>Tremellales</taxon>
        <taxon>Cryptococcaceae</taxon>
        <taxon>Kwoniella</taxon>
    </lineage>
</organism>
<dbReference type="PIRSF" id="PIRSF005992">
    <property type="entry name" value="Clathrin_mu"/>
    <property type="match status" value="1"/>
</dbReference>
<dbReference type="Gene3D" id="3.30.450.60">
    <property type="match status" value="1"/>
</dbReference>
<dbReference type="InterPro" id="IPR036168">
    <property type="entry name" value="AP2_Mu_C_sf"/>
</dbReference>
<evidence type="ECO:0000256" key="2">
    <source>
        <dbReference type="ARBA" id="ARBA00022448"/>
    </source>
</evidence>
<dbReference type="Gene3D" id="2.60.40.1170">
    <property type="entry name" value="Mu homology domain, subdomain B"/>
    <property type="match status" value="2"/>
</dbReference>
<feature type="domain" description="MHD" evidence="6">
    <location>
        <begin position="191"/>
        <end position="469"/>
    </location>
</feature>
<dbReference type="SUPFAM" id="SSF49447">
    <property type="entry name" value="Second domain of Mu2 adaptin subunit (ap50) of ap2 adaptor"/>
    <property type="match status" value="1"/>
</dbReference>
<dbReference type="InterPro" id="IPR022775">
    <property type="entry name" value="AP_mu_sigma_su"/>
</dbReference>
<dbReference type="InterPro" id="IPR018240">
    <property type="entry name" value="Clathrin_mu_CS"/>
</dbReference>
<dbReference type="PRINTS" id="PR00314">
    <property type="entry name" value="CLATHRINADPT"/>
</dbReference>
<dbReference type="EMBL" id="KI894008">
    <property type="protein sequence ID" value="OCF52483.1"/>
    <property type="molecule type" value="Genomic_DNA"/>
</dbReference>
<evidence type="ECO:0000256" key="1">
    <source>
        <dbReference type="ARBA" id="ARBA00004308"/>
    </source>
</evidence>
<dbReference type="SUPFAM" id="SSF64356">
    <property type="entry name" value="SNARE-like"/>
    <property type="match status" value="1"/>
</dbReference>
<comment type="similarity">
    <text evidence="5">Belongs to the adaptor complexes medium subunit family.</text>
</comment>
<dbReference type="InterPro" id="IPR001392">
    <property type="entry name" value="Clathrin_mu"/>
</dbReference>
<dbReference type="PROSITE" id="PS51072">
    <property type="entry name" value="MHD"/>
    <property type="match status" value="1"/>
</dbReference>
<dbReference type="InterPro" id="IPR050431">
    <property type="entry name" value="Adaptor_comp_med_subunit"/>
</dbReference>
<dbReference type="PROSITE" id="PS00991">
    <property type="entry name" value="CLAT_ADAPTOR_M_2"/>
    <property type="match status" value="1"/>
</dbReference>
<reference evidence="7" key="1">
    <citation type="submission" date="2013-07" db="EMBL/GenBank/DDBJ databases">
        <title>The Genome Sequence of Cryptococcus pinus CBS10737.</title>
        <authorList>
            <consortium name="The Broad Institute Genome Sequencing Platform"/>
            <person name="Cuomo C."/>
            <person name="Litvintseva A."/>
            <person name="Chen Y."/>
            <person name="Heitman J."/>
            <person name="Sun S."/>
            <person name="Springer D."/>
            <person name="Dromer F."/>
            <person name="Young S.K."/>
            <person name="Zeng Q."/>
            <person name="Gargeya S."/>
            <person name="Fitzgerald M."/>
            <person name="Abouelleil A."/>
            <person name="Alvarado L."/>
            <person name="Berlin A.M."/>
            <person name="Chapman S.B."/>
            <person name="Dewar J."/>
            <person name="Goldberg J."/>
            <person name="Griggs A."/>
            <person name="Gujja S."/>
            <person name="Hansen M."/>
            <person name="Howarth C."/>
            <person name="Imamovic A."/>
            <person name="Larimer J."/>
            <person name="McCowan C."/>
            <person name="Murphy C."/>
            <person name="Pearson M."/>
            <person name="Priest M."/>
            <person name="Roberts A."/>
            <person name="Saif S."/>
            <person name="Shea T."/>
            <person name="Sykes S."/>
            <person name="Wortman J."/>
            <person name="Nusbaum C."/>
            <person name="Birren B."/>
        </authorList>
    </citation>
    <scope>NUCLEOTIDE SEQUENCE [LARGE SCALE GENOMIC DNA]</scope>
    <source>
        <strain evidence="7">CBS 10737</strain>
    </source>
</reference>
<dbReference type="CDD" id="cd09252">
    <property type="entry name" value="AP-3_Mu3_Cterm"/>
    <property type="match status" value="1"/>
</dbReference>
<evidence type="ECO:0000256" key="3">
    <source>
        <dbReference type="ARBA" id="ARBA00022927"/>
    </source>
</evidence>
<dbReference type="PANTHER" id="PTHR10529">
    <property type="entry name" value="AP COMPLEX SUBUNIT MU"/>
    <property type="match status" value="1"/>
</dbReference>
<dbReference type="GO" id="GO:0030131">
    <property type="term" value="C:clathrin adaptor complex"/>
    <property type="evidence" value="ECO:0007669"/>
    <property type="project" value="UniProtKB-UniRule"/>
</dbReference>
<gene>
    <name evidence="7" type="ORF">I206_01773</name>
</gene>
<dbReference type="Pfam" id="PF01217">
    <property type="entry name" value="Clat_adaptor_s"/>
    <property type="match status" value="1"/>
</dbReference>
<evidence type="ECO:0000259" key="6">
    <source>
        <dbReference type="PROSITE" id="PS51072"/>
    </source>
</evidence>
<keyword evidence="4" id="KW-0472">Membrane</keyword>
<sequence length="470" mass="52037">MARIDGIIILDSNGKPLISSHFALHPPSYPSLHIDSFNTARKKAIADDEELEPVIWVNTLARGGSSMSGAALCHIQREGMYFLVPVGQEVNPLFAFSFLDSFLDTLKDYLGDITETSIKDNFDIIYMLIEEMLDEGHPMTMETNMLKEIVLPPTLMRKLLNVAGVSGLQTPTTQPFTAPIPWRRPGVRHSTNEIYFDIEESLDAIIDKRGNLLSSAVRGRINCNSRLSGNPDLLLNFANPKVLDECAFHPCIRYNKWEKNRILSFIPPDGKFILLEYQAVASTSKTQIPLGVKANLVVEPNGGMLTRLLHIAAHLINIALLGRFSLTLTSRLSSRPLEDIVISIYLGRGATSVSATAQGDRKPIGIRSDEGVADGHVGGGNWEFDPHTQIMKWNLASLVTSERSPTLTGSFASSETQPTPSPSFDVSFNVQHHSFSNLRVDQLKVTGDVMYKPFKGVRQIARSGKIEVRW</sequence>
<protein>
    <submittedName>
        <fullName evidence="7">AP-3 complex subunit mu</fullName>
    </submittedName>
</protein>
<reference evidence="7" key="2">
    <citation type="submission" date="2016-07" db="EMBL/GenBank/DDBJ databases">
        <title>Evolution of pathogenesis and genome organization in the Tremellales.</title>
        <authorList>
            <person name="Cuomo C."/>
            <person name="Litvintseva A."/>
            <person name="Heitman J."/>
            <person name="Chen Y."/>
            <person name="Sun S."/>
            <person name="Springer D."/>
            <person name="Dromer F."/>
            <person name="Young S."/>
            <person name="Zeng Q."/>
            <person name="Chapman S."/>
            <person name="Gujja S."/>
            <person name="Saif S."/>
            <person name="Birren B."/>
        </authorList>
    </citation>
    <scope>NUCLEOTIDE SEQUENCE</scope>
    <source>
        <strain evidence="7">CBS 10737</strain>
    </source>
</reference>
<name>A0A1B9IAI2_9TREE</name>
<dbReference type="InterPro" id="IPR028565">
    <property type="entry name" value="MHD"/>
</dbReference>
<dbReference type="InterPro" id="IPR011012">
    <property type="entry name" value="Longin-like_dom_sf"/>
</dbReference>
<dbReference type="STRING" id="1296096.A0A1B9IAI2"/>
<evidence type="ECO:0000313" key="7">
    <source>
        <dbReference type="EMBL" id="OCF52483.1"/>
    </source>
</evidence>
<keyword evidence="2 5" id="KW-0813">Transport</keyword>
<dbReference type="AlphaFoldDB" id="A0A1B9IAI2"/>
<dbReference type="GO" id="GO:0012505">
    <property type="term" value="C:endomembrane system"/>
    <property type="evidence" value="ECO:0007669"/>
    <property type="project" value="UniProtKB-SubCell"/>
</dbReference>
<comment type="subcellular location">
    <subcellularLocation>
        <location evidence="1">Endomembrane system</location>
    </subcellularLocation>
</comment>
<accession>A0A1B9IAI2</accession>
<dbReference type="CDD" id="cd14837">
    <property type="entry name" value="AP3_Mu_N"/>
    <property type="match status" value="1"/>
</dbReference>